<dbReference type="AlphaFoldDB" id="A0A8S1RPY9"/>
<name>A0A8S1RPY9_9CILI</name>
<evidence type="ECO:0000256" key="2">
    <source>
        <dbReference type="ARBA" id="ARBA00022737"/>
    </source>
</evidence>
<keyword evidence="1" id="KW-0732">Signal</keyword>
<evidence type="ECO:0000256" key="3">
    <source>
        <dbReference type="ARBA" id="ARBA00023157"/>
    </source>
</evidence>
<accession>A0A8S1RPY9</accession>
<dbReference type="Pfam" id="PF13948">
    <property type="entry name" value="DUF4215"/>
    <property type="match status" value="1"/>
</dbReference>
<evidence type="ECO:0000256" key="1">
    <source>
        <dbReference type="ARBA" id="ARBA00022729"/>
    </source>
</evidence>
<reference evidence="4" key="1">
    <citation type="submission" date="2021-01" db="EMBL/GenBank/DDBJ databases">
        <authorList>
            <consortium name="Genoscope - CEA"/>
            <person name="William W."/>
        </authorList>
    </citation>
    <scope>NUCLEOTIDE SEQUENCE</scope>
</reference>
<dbReference type="Proteomes" id="UP000692954">
    <property type="component" value="Unassembled WGS sequence"/>
</dbReference>
<evidence type="ECO:0000313" key="4">
    <source>
        <dbReference type="EMBL" id="CAD8129497.1"/>
    </source>
</evidence>
<gene>
    <name evidence="4" type="ORF">PSON_ATCC_30995.1.T2260010</name>
</gene>
<dbReference type="EMBL" id="CAJJDN010000226">
    <property type="protein sequence ID" value="CAD8129497.1"/>
    <property type="molecule type" value="Genomic_DNA"/>
</dbReference>
<dbReference type="InterPro" id="IPR011936">
    <property type="entry name" value="Myxo_disulph_rpt"/>
</dbReference>
<organism evidence="4 5">
    <name type="scientific">Paramecium sonneborni</name>
    <dbReference type="NCBI Taxonomy" id="65129"/>
    <lineage>
        <taxon>Eukaryota</taxon>
        <taxon>Sar</taxon>
        <taxon>Alveolata</taxon>
        <taxon>Ciliophora</taxon>
        <taxon>Intramacronucleata</taxon>
        <taxon>Oligohymenophorea</taxon>
        <taxon>Peniculida</taxon>
        <taxon>Parameciidae</taxon>
        <taxon>Paramecium</taxon>
    </lineage>
</organism>
<evidence type="ECO:0000313" key="5">
    <source>
        <dbReference type="Proteomes" id="UP000692954"/>
    </source>
</evidence>
<sequence>MIPSVYPLNNQTQYLAQSHPTKYLQSPLQSPSVILRCQKRGYILQYQDVLKIKFLISAQRVIGYVNYIFDQIFDLNDFFLSTILQDYQDCLDQNKDPFDGCFSGKYDCIQGCSNCIRGICIECKEGWEYNILLETCFPICGDKLIIYDEECDDENQQEYYGCFNCKFSCLFGKCLECLSNYNLIDQRCEEINGSQDYQSQDQFSIQISNFQDYGNYYHKLLHDQFANPLPIHNVDCDLQTHHIFGYFYHQCKVSLIENCLRGIFDQCLECKTFIRILGVRKNVFQYVMME</sequence>
<keyword evidence="3" id="KW-1015">Disulfide bond</keyword>
<keyword evidence="5" id="KW-1185">Reference proteome</keyword>
<protein>
    <submittedName>
        <fullName evidence="4">Uncharacterized protein</fullName>
    </submittedName>
</protein>
<dbReference type="OrthoDB" id="409374at2759"/>
<keyword evidence="2" id="KW-0677">Repeat</keyword>
<proteinExistence type="predicted"/>
<comment type="caution">
    <text evidence="4">The sequence shown here is derived from an EMBL/GenBank/DDBJ whole genome shotgun (WGS) entry which is preliminary data.</text>
</comment>